<sequence length="257" mass="28534">MLNISEHNREAWNRMAARGCQWTLPVESDVIHSASSGEWGIRLTATKFVPRTWFPEPGKRILCLASGGGQQGPILAAAGYDVTVFDLSESQLEKDRFVAERDGLHLRLEQGDMRDLSRFAGESFDCVFHPVSNCYIPSVQPVWKEAFRVLTAGGILLSGFNNPIVYLFDVEAEEAGRLEVSYSIPYSDLTSLPKPLLDQFMENGDPVVFGHSLEDLLQGQMDAGFVLAGMYEDTMGGRRMLDPYISTYMATKALKLG</sequence>
<proteinExistence type="predicted"/>
<dbReference type="InterPro" id="IPR013216">
    <property type="entry name" value="Methyltransf_11"/>
</dbReference>
<dbReference type="GO" id="GO:0008757">
    <property type="term" value="F:S-adenosylmethionine-dependent methyltransferase activity"/>
    <property type="evidence" value="ECO:0007669"/>
    <property type="project" value="InterPro"/>
</dbReference>
<dbReference type="Proteomes" id="UP000650466">
    <property type="component" value="Unassembled WGS sequence"/>
</dbReference>
<keyword evidence="2" id="KW-0489">Methyltransferase</keyword>
<dbReference type="AlphaFoldDB" id="A0A926KUG2"/>
<organism evidence="2 3">
    <name type="scientific">Paenibacillus sedimenti</name>
    <dbReference type="NCBI Taxonomy" id="2770274"/>
    <lineage>
        <taxon>Bacteria</taxon>
        <taxon>Bacillati</taxon>
        <taxon>Bacillota</taxon>
        <taxon>Bacilli</taxon>
        <taxon>Bacillales</taxon>
        <taxon>Paenibacillaceae</taxon>
        <taxon>Paenibacillus</taxon>
    </lineage>
</organism>
<evidence type="ECO:0000313" key="2">
    <source>
        <dbReference type="EMBL" id="MBD0384407.1"/>
    </source>
</evidence>
<accession>A0A926KUG2</accession>
<feature type="domain" description="Methyltransferase type 11" evidence="1">
    <location>
        <begin position="62"/>
        <end position="157"/>
    </location>
</feature>
<dbReference type="InterPro" id="IPR029063">
    <property type="entry name" value="SAM-dependent_MTases_sf"/>
</dbReference>
<evidence type="ECO:0000313" key="3">
    <source>
        <dbReference type="Proteomes" id="UP000650466"/>
    </source>
</evidence>
<dbReference type="GO" id="GO:0032259">
    <property type="term" value="P:methylation"/>
    <property type="evidence" value="ECO:0007669"/>
    <property type="project" value="UniProtKB-KW"/>
</dbReference>
<evidence type="ECO:0000259" key="1">
    <source>
        <dbReference type="Pfam" id="PF08241"/>
    </source>
</evidence>
<keyword evidence="2" id="KW-0808">Transferase</keyword>
<comment type="caution">
    <text evidence="2">The sequence shown here is derived from an EMBL/GenBank/DDBJ whole genome shotgun (WGS) entry which is preliminary data.</text>
</comment>
<keyword evidence="3" id="KW-1185">Reference proteome</keyword>
<dbReference type="Gene3D" id="3.40.50.150">
    <property type="entry name" value="Vaccinia Virus protein VP39"/>
    <property type="match status" value="1"/>
</dbReference>
<dbReference type="Pfam" id="PF08241">
    <property type="entry name" value="Methyltransf_11"/>
    <property type="match status" value="1"/>
</dbReference>
<dbReference type="SUPFAM" id="SSF53335">
    <property type="entry name" value="S-adenosyl-L-methionine-dependent methyltransferases"/>
    <property type="match status" value="1"/>
</dbReference>
<gene>
    <name evidence="2" type="ORF">ICC18_30670</name>
</gene>
<reference evidence="2" key="1">
    <citation type="submission" date="2020-09" db="EMBL/GenBank/DDBJ databases">
        <title>Draft Genome Sequence of Paenibacillus sp. WST5.</title>
        <authorList>
            <person name="Bao Z."/>
        </authorList>
    </citation>
    <scope>NUCLEOTIDE SEQUENCE</scope>
    <source>
        <strain evidence="2">WST5</strain>
    </source>
</reference>
<protein>
    <submittedName>
        <fullName evidence="2">Class I SAM-dependent methyltransferase</fullName>
    </submittedName>
</protein>
<dbReference type="CDD" id="cd02440">
    <property type="entry name" value="AdoMet_MTases"/>
    <property type="match status" value="1"/>
</dbReference>
<dbReference type="EMBL" id="JACVVD010000019">
    <property type="protein sequence ID" value="MBD0384407.1"/>
    <property type="molecule type" value="Genomic_DNA"/>
</dbReference>
<dbReference type="RefSeq" id="WP_188178184.1">
    <property type="nucleotide sequence ID" value="NZ_JACVVD010000019.1"/>
</dbReference>
<name>A0A926KUG2_9BACL</name>